<organism evidence="1 2">
    <name type="scientific">Methylomarinum roseum</name>
    <dbReference type="NCBI Taxonomy" id="3067653"/>
    <lineage>
        <taxon>Bacteria</taxon>
        <taxon>Pseudomonadati</taxon>
        <taxon>Pseudomonadota</taxon>
        <taxon>Gammaproteobacteria</taxon>
        <taxon>Methylococcales</taxon>
        <taxon>Methylococcaceae</taxon>
        <taxon>Methylomarinum</taxon>
    </lineage>
</organism>
<reference evidence="1 2" key="1">
    <citation type="journal article" date="2024" name="Microbiology">
        <title>Methylomarinum rosea sp. nov., a novel halophilic methanotrophic bacterium from the hypersaline Lake Elton.</title>
        <authorList>
            <person name="Suleimanov R.Z."/>
            <person name="Oshkin I.Y."/>
            <person name="Danilova O.V."/>
            <person name="Suzina N.E."/>
            <person name="Dedysh S.N."/>
        </authorList>
    </citation>
    <scope>NUCLEOTIDE SEQUENCE [LARGE SCALE GENOMIC DNA]</scope>
    <source>
        <strain evidence="1 2">Ch1-1</strain>
        <plasmid evidence="2">unnamed2</plasmid>
    </source>
</reference>
<dbReference type="EMBL" id="CP157744">
    <property type="protein sequence ID" value="XBS22655.1"/>
    <property type="molecule type" value="Genomic_DNA"/>
</dbReference>
<dbReference type="Proteomes" id="UP001225378">
    <property type="component" value="Plasmid unnamed2"/>
</dbReference>
<keyword evidence="1" id="KW-0614">Plasmid</keyword>
<geneLocation type="plasmid" evidence="1 2">
    <name>unnamed2</name>
</geneLocation>
<accession>A0AAU7P0C4</accession>
<dbReference type="AlphaFoldDB" id="A0AAU7P0C4"/>
<protein>
    <submittedName>
        <fullName evidence="1">Uncharacterized protein</fullName>
    </submittedName>
</protein>
<dbReference type="KEGG" id="mech:Q9L42_020290"/>
<name>A0AAU7P0C4_9GAMM</name>
<keyword evidence="2" id="KW-1185">Reference proteome</keyword>
<dbReference type="RefSeq" id="WP_305910494.1">
    <property type="nucleotide sequence ID" value="NZ_CP157744.1"/>
</dbReference>
<sequence length="295" mass="33783">MQELIGELGVDLVNALDRLKQSQEVFCKRLIGEQDYPIWLQQLSEEPREAVAQLLCDWEYHDGDEPGKTNQTIGLIGCSPDALDALDELNQARKNVHNVLLAIDRLEADQLPNYKQIPRALSKEALTRLGYARFNRRQTCRQLVQVSAEKHILAASFFWNCYTKTVKITIDQARQLLEQLVSGEGMRAAEAQMDLEKLANLSPKEMLVRVYPESLHQRVTLSYIKDLSDQDVKTAQYMAHSPIFYPAAPNQALPEIRPLPAGPTRRLRRRKTSYEDMPYLFSIKAHRVRNSIRGI</sequence>
<evidence type="ECO:0000313" key="1">
    <source>
        <dbReference type="EMBL" id="XBS22655.1"/>
    </source>
</evidence>
<proteinExistence type="predicted"/>
<gene>
    <name evidence="1" type="ORF">Q9L42_020290</name>
</gene>
<evidence type="ECO:0000313" key="2">
    <source>
        <dbReference type="Proteomes" id="UP001225378"/>
    </source>
</evidence>